<proteinExistence type="predicted"/>
<comment type="caution">
    <text evidence="2">The sequence shown here is derived from an EMBL/GenBank/DDBJ whole genome shotgun (WGS) entry which is preliminary data.</text>
</comment>
<keyword evidence="1" id="KW-1133">Transmembrane helix</keyword>
<dbReference type="AlphaFoldDB" id="A0A2G8IWX5"/>
<dbReference type="Proteomes" id="UP000230768">
    <property type="component" value="Unassembled WGS sequence"/>
</dbReference>
<evidence type="ECO:0000256" key="1">
    <source>
        <dbReference type="SAM" id="Phobius"/>
    </source>
</evidence>
<gene>
    <name evidence="2" type="ORF">CTV99_04190</name>
</gene>
<evidence type="ECO:0000313" key="3">
    <source>
        <dbReference type="Proteomes" id="UP000230768"/>
    </source>
</evidence>
<accession>A0A2G8IWX5</accession>
<protein>
    <submittedName>
        <fullName evidence="2">Uncharacterized protein</fullName>
    </submittedName>
</protein>
<reference evidence="2 3" key="1">
    <citation type="submission" date="2017-11" db="EMBL/GenBank/DDBJ databases">
        <title>Draft genome sequence of Bacillus pumilus 51_5il from lake Gorkoye (Russia: Novosibirsk region).</title>
        <authorList>
            <person name="Shipova A.A."/>
            <person name="Rozanov A.S."/>
            <person name="Bryanskaya A.V."/>
            <person name="Peltek S.E."/>
        </authorList>
    </citation>
    <scope>NUCLEOTIDE SEQUENCE [LARGE SCALE GENOMIC DNA]</scope>
    <source>
        <strain evidence="2 3">51_5il</strain>
    </source>
</reference>
<keyword evidence="1" id="KW-0472">Membrane</keyword>
<feature type="transmembrane region" description="Helical" evidence="1">
    <location>
        <begin position="20"/>
        <end position="39"/>
    </location>
</feature>
<keyword evidence="1" id="KW-0812">Transmembrane</keyword>
<sequence>MKSLSLLFINTIFSTSFKKFFWYSSNYGMLFLSLFEIGFETNQKINRGSFLNEREEANESDH</sequence>
<name>A0A2G8IWX5_BACPU</name>
<organism evidence="2 3">
    <name type="scientific">Bacillus pumilus</name>
    <name type="common">Bacillus mesentericus</name>
    <dbReference type="NCBI Taxonomy" id="1408"/>
    <lineage>
        <taxon>Bacteria</taxon>
        <taxon>Bacillati</taxon>
        <taxon>Bacillota</taxon>
        <taxon>Bacilli</taxon>
        <taxon>Bacillales</taxon>
        <taxon>Bacillaceae</taxon>
        <taxon>Bacillus</taxon>
    </lineage>
</organism>
<evidence type="ECO:0000313" key="2">
    <source>
        <dbReference type="EMBL" id="PIK28010.1"/>
    </source>
</evidence>
<dbReference type="EMBL" id="PEKP01000005">
    <property type="protein sequence ID" value="PIK28010.1"/>
    <property type="molecule type" value="Genomic_DNA"/>
</dbReference>